<gene>
    <name evidence="1" type="ORF">ABH38_09140</name>
</gene>
<name>A0A0I9TVD8_9MYCO</name>
<accession>A0A0I9TVD8</accession>
<evidence type="ECO:0000313" key="2">
    <source>
        <dbReference type="Proteomes" id="UP000036334"/>
    </source>
</evidence>
<dbReference type="AlphaFoldDB" id="A0A0I9TVD8"/>
<proteinExistence type="predicted"/>
<dbReference type="Proteomes" id="UP000036334">
    <property type="component" value="Unassembled WGS sequence"/>
</dbReference>
<dbReference type="EMBL" id="LDPR01000006">
    <property type="protein sequence ID" value="KLO37070.1"/>
    <property type="molecule type" value="Genomic_DNA"/>
</dbReference>
<keyword evidence="2" id="KW-1185">Reference proteome</keyword>
<comment type="caution">
    <text evidence="1">The sequence shown here is derived from an EMBL/GenBank/DDBJ whole genome shotgun (WGS) entry which is preliminary data.</text>
</comment>
<sequence length="65" mass="7554">MYVRRDAELTPALRAKALWLRSRRRGILAGFRRGLEKVQQRYGWIVVRVIAEDRPDDIDGVTLAC</sequence>
<protein>
    <submittedName>
        <fullName evidence="1">Uncharacterized protein</fullName>
    </submittedName>
</protein>
<dbReference type="PATRIC" id="fig|29311.18.peg.2635"/>
<reference evidence="1 2" key="1">
    <citation type="submission" date="2015-05" db="EMBL/GenBank/DDBJ databases">
        <title>Genome sequence of Mycobacterium haemophilum.</title>
        <authorList>
            <person name="Greninger A.L."/>
            <person name="Cunningham G."/>
            <person name="Miller S."/>
        </authorList>
    </citation>
    <scope>NUCLEOTIDE SEQUENCE [LARGE SCALE GENOMIC DNA]</scope>
    <source>
        <strain evidence="2">UC1</strain>
    </source>
</reference>
<evidence type="ECO:0000313" key="1">
    <source>
        <dbReference type="EMBL" id="KLO37070.1"/>
    </source>
</evidence>
<organism evidence="1 2">
    <name type="scientific">Mycobacterium haemophilum</name>
    <dbReference type="NCBI Taxonomy" id="29311"/>
    <lineage>
        <taxon>Bacteria</taxon>
        <taxon>Bacillati</taxon>
        <taxon>Actinomycetota</taxon>
        <taxon>Actinomycetes</taxon>
        <taxon>Mycobacteriales</taxon>
        <taxon>Mycobacteriaceae</taxon>
        <taxon>Mycobacterium</taxon>
    </lineage>
</organism>